<evidence type="ECO:0000256" key="4">
    <source>
        <dbReference type="ARBA" id="ARBA00022618"/>
    </source>
</evidence>
<evidence type="ECO:0000256" key="8">
    <source>
        <dbReference type="ARBA" id="ARBA00061603"/>
    </source>
</evidence>
<accession>A0ABV0P162</accession>
<keyword evidence="3" id="KW-0963">Cytoplasm</keyword>
<evidence type="ECO:0000256" key="5">
    <source>
        <dbReference type="ARBA" id="ARBA00022776"/>
    </source>
</evidence>
<sequence length="187" mass="20909">MLSSHGGEIFLHVLNSNRSTLEDPPSISEGCGGRVTDYRITVVPLANLIVKEVLTEEDVLTCQKTIYNLVDMERKNDPLPISTVGSRGKGPKRLKGLLEKDDQESEVIKDSPDSPEPLNKKPRLIPEEVQPPERAKGFSPHCPATLLSMWTNRITVANSRKHQEFFGRASSVNSKFELYQQLKEENG</sequence>
<comment type="similarity">
    <text evidence="8">Belongs to the Integrator subunit 13 family.</text>
</comment>
<feature type="compositionally biased region" description="Basic and acidic residues" evidence="9">
    <location>
        <begin position="96"/>
        <end position="112"/>
    </location>
</feature>
<evidence type="ECO:0000256" key="1">
    <source>
        <dbReference type="ARBA" id="ARBA00004123"/>
    </source>
</evidence>
<keyword evidence="6" id="KW-0539">Nucleus</keyword>
<feature type="region of interest" description="Disordered" evidence="9">
    <location>
        <begin position="77"/>
        <end position="140"/>
    </location>
</feature>
<evidence type="ECO:0000256" key="7">
    <source>
        <dbReference type="ARBA" id="ARBA00023306"/>
    </source>
</evidence>
<evidence type="ECO:0000256" key="9">
    <source>
        <dbReference type="SAM" id="MobiDB-lite"/>
    </source>
</evidence>
<evidence type="ECO:0000256" key="6">
    <source>
        <dbReference type="ARBA" id="ARBA00023242"/>
    </source>
</evidence>
<comment type="caution">
    <text evidence="10">The sequence shown here is derived from an EMBL/GenBank/DDBJ whole genome shotgun (WGS) entry which is preliminary data.</text>
</comment>
<protein>
    <submittedName>
        <fullName evidence="10">Uncharacterized protein</fullName>
    </submittedName>
</protein>
<dbReference type="Pfam" id="PF10221">
    <property type="entry name" value="Mat89Bb"/>
    <property type="match status" value="3"/>
</dbReference>
<name>A0ABV0P162_9TELE</name>
<reference evidence="10 11" key="1">
    <citation type="submission" date="2021-06" db="EMBL/GenBank/DDBJ databases">
        <authorList>
            <person name="Palmer J.M."/>
        </authorList>
    </citation>
    <scope>NUCLEOTIDE SEQUENCE [LARGE SCALE GENOMIC DNA]</scope>
    <source>
        <strain evidence="10 11">GA_2019</strain>
        <tissue evidence="10">Muscle</tissue>
    </source>
</reference>
<comment type="subcellular location">
    <subcellularLocation>
        <location evidence="2">Cytoplasm</location>
    </subcellularLocation>
    <subcellularLocation>
        <location evidence="1">Nucleus</location>
    </subcellularLocation>
</comment>
<evidence type="ECO:0000313" key="10">
    <source>
        <dbReference type="EMBL" id="MEQ2176458.1"/>
    </source>
</evidence>
<dbReference type="PANTHER" id="PTHR12955">
    <property type="entry name" value="SARCOMA ANTIGEN NY-SAR-95-RELATED"/>
    <property type="match status" value="1"/>
</dbReference>
<proteinExistence type="inferred from homology"/>
<keyword evidence="7" id="KW-0131">Cell cycle</keyword>
<dbReference type="EMBL" id="JAHRIO010053822">
    <property type="protein sequence ID" value="MEQ2176458.1"/>
    <property type="molecule type" value="Genomic_DNA"/>
</dbReference>
<evidence type="ECO:0000256" key="2">
    <source>
        <dbReference type="ARBA" id="ARBA00004496"/>
    </source>
</evidence>
<gene>
    <name evidence="10" type="ORF">GOODEAATRI_028175</name>
</gene>
<keyword evidence="5" id="KW-0498">Mitosis</keyword>
<keyword evidence="4" id="KW-0132">Cell division</keyword>
<dbReference type="InterPro" id="IPR019355">
    <property type="entry name" value="Cell_cycle_regulator_Mat89Bb"/>
</dbReference>
<evidence type="ECO:0000256" key="3">
    <source>
        <dbReference type="ARBA" id="ARBA00022490"/>
    </source>
</evidence>
<dbReference type="Proteomes" id="UP001476798">
    <property type="component" value="Unassembled WGS sequence"/>
</dbReference>
<organism evidence="10 11">
    <name type="scientific">Goodea atripinnis</name>
    <dbReference type="NCBI Taxonomy" id="208336"/>
    <lineage>
        <taxon>Eukaryota</taxon>
        <taxon>Metazoa</taxon>
        <taxon>Chordata</taxon>
        <taxon>Craniata</taxon>
        <taxon>Vertebrata</taxon>
        <taxon>Euteleostomi</taxon>
        <taxon>Actinopterygii</taxon>
        <taxon>Neopterygii</taxon>
        <taxon>Teleostei</taxon>
        <taxon>Neoteleostei</taxon>
        <taxon>Acanthomorphata</taxon>
        <taxon>Ovalentaria</taxon>
        <taxon>Atherinomorphae</taxon>
        <taxon>Cyprinodontiformes</taxon>
        <taxon>Goodeidae</taxon>
        <taxon>Goodea</taxon>
    </lineage>
</organism>
<evidence type="ECO:0000313" key="11">
    <source>
        <dbReference type="Proteomes" id="UP001476798"/>
    </source>
</evidence>
<dbReference type="PANTHER" id="PTHR12955:SF1">
    <property type="entry name" value="INTEGRATOR COMPLEX SUBUNIT 13"/>
    <property type="match status" value="1"/>
</dbReference>
<keyword evidence="11" id="KW-1185">Reference proteome</keyword>